<dbReference type="Proteomes" id="UP001199469">
    <property type="component" value="Unassembled WGS sequence"/>
</dbReference>
<dbReference type="Pfam" id="PF21597">
    <property type="entry name" value="TetR_C_43"/>
    <property type="match status" value="1"/>
</dbReference>
<evidence type="ECO:0000256" key="2">
    <source>
        <dbReference type="ARBA" id="ARBA00023125"/>
    </source>
</evidence>
<feature type="DNA-binding region" description="H-T-H motif" evidence="4">
    <location>
        <begin position="36"/>
        <end position="55"/>
    </location>
</feature>
<dbReference type="PANTHER" id="PTHR30055:SF234">
    <property type="entry name" value="HTH-TYPE TRANSCRIPTIONAL REGULATOR BETI"/>
    <property type="match status" value="1"/>
</dbReference>
<evidence type="ECO:0000256" key="4">
    <source>
        <dbReference type="PROSITE-ProRule" id="PRU00335"/>
    </source>
</evidence>
<keyword evidence="1" id="KW-0805">Transcription regulation</keyword>
<dbReference type="SUPFAM" id="SSF46689">
    <property type="entry name" value="Homeodomain-like"/>
    <property type="match status" value="1"/>
</dbReference>
<evidence type="ECO:0000256" key="1">
    <source>
        <dbReference type="ARBA" id="ARBA00023015"/>
    </source>
</evidence>
<dbReference type="InterPro" id="IPR050109">
    <property type="entry name" value="HTH-type_TetR-like_transc_reg"/>
</dbReference>
<keyword evidence="3" id="KW-0804">Transcription</keyword>
<dbReference type="EMBL" id="JAJNDB010000002">
    <property type="protein sequence ID" value="MCD2194667.1"/>
    <property type="molecule type" value="Genomic_DNA"/>
</dbReference>
<dbReference type="InterPro" id="IPR009057">
    <property type="entry name" value="Homeodomain-like_sf"/>
</dbReference>
<reference evidence="6 7" key="1">
    <citation type="submission" date="2021-11" db="EMBL/GenBank/DDBJ databases">
        <title>Draft genome sequence of Actinomycetospora sp. SF1 isolated from the rhizosphere soil.</title>
        <authorList>
            <person name="Duangmal K."/>
            <person name="Chantavorakit T."/>
        </authorList>
    </citation>
    <scope>NUCLEOTIDE SEQUENCE [LARGE SCALE GENOMIC DNA]</scope>
    <source>
        <strain evidence="6 7">TBRC 5722</strain>
    </source>
</reference>
<protein>
    <submittedName>
        <fullName evidence="6">TetR/AcrR family transcriptional regulator</fullName>
    </submittedName>
</protein>
<dbReference type="InterPro" id="IPR001647">
    <property type="entry name" value="HTH_TetR"/>
</dbReference>
<dbReference type="PANTHER" id="PTHR30055">
    <property type="entry name" value="HTH-TYPE TRANSCRIPTIONAL REGULATOR RUTR"/>
    <property type="match status" value="1"/>
</dbReference>
<gene>
    <name evidence="6" type="ORF">LQ327_14940</name>
</gene>
<accession>A0ABS8P8R0</accession>
<dbReference type="Gene3D" id="1.10.357.10">
    <property type="entry name" value="Tetracycline Repressor, domain 2"/>
    <property type="match status" value="1"/>
</dbReference>
<proteinExistence type="predicted"/>
<dbReference type="InterPro" id="IPR049445">
    <property type="entry name" value="TetR_SbtR-like_C"/>
</dbReference>
<dbReference type="InterPro" id="IPR036271">
    <property type="entry name" value="Tet_transcr_reg_TetR-rel_C_sf"/>
</dbReference>
<dbReference type="SUPFAM" id="SSF48498">
    <property type="entry name" value="Tetracyclin repressor-like, C-terminal domain"/>
    <property type="match status" value="1"/>
</dbReference>
<feature type="domain" description="HTH tetR-type" evidence="5">
    <location>
        <begin position="14"/>
        <end position="73"/>
    </location>
</feature>
<dbReference type="PROSITE" id="PS50977">
    <property type="entry name" value="HTH_TETR_2"/>
    <property type="match status" value="1"/>
</dbReference>
<sequence length="191" mass="20060">MTEQPGRRVRADARRNTDALLEAAAAVFATSGVDAPVREVATKAGVGVGTVYRHFPKRSDLVAAVFRHSVDSCADAAPVLAAEHGPGEALALWLQRYTSFIATKRGLAAALHSGDPAFDALPAYFDGRFRPALGALLESAVAAGEVRDDVEPGDLLRAVANLCLAGSDVGPDHSRRMVDLLVDGLRYGVSP</sequence>
<organism evidence="6 7">
    <name type="scientific">Actinomycetospora endophytica</name>
    <dbReference type="NCBI Taxonomy" id="2291215"/>
    <lineage>
        <taxon>Bacteria</taxon>
        <taxon>Bacillati</taxon>
        <taxon>Actinomycetota</taxon>
        <taxon>Actinomycetes</taxon>
        <taxon>Pseudonocardiales</taxon>
        <taxon>Pseudonocardiaceae</taxon>
        <taxon>Actinomycetospora</taxon>
    </lineage>
</organism>
<evidence type="ECO:0000313" key="7">
    <source>
        <dbReference type="Proteomes" id="UP001199469"/>
    </source>
</evidence>
<evidence type="ECO:0000313" key="6">
    <source>
        <dbReference type="EMBL" id="MCD2194667.1"/>
    </source>
</evidence>
<evidence type="ECO:0000256" key="3">
    <source>
        <dbReference type="ARBA" id="ARBA00023163"/>
    </source>
</evidence>
<dbReference type="RefSeq" id="WP_230734844.1">
    <property type="nucleotide sequence ID" value="NZ_JAJNDB010000002.1"/>
</dbReference>
<keyword evidence="7" id="KW-1185">Reference proteome</keyword>
<comment type="caution">
    <text evidence="6">The sequence shown here is derived from an EMBL/GenBank/DDBJ whole genome shotgun (WGS) entry which is preliminary data.</text>
</comment>
<dbReference type="Pfam" id="PF00440">
    <property type="entry name" value="TetR_N"/>
    <property type="match status" value="1"/>
</dbReference>
<keyword evidence="2 4" id="KW-0238">DNA-binding</keyword>
<name>A0ABS8P8R0_9PSEU</name>
<evidence type="ECO:0000259" key="5">
    <source>
        <dbReference type="PROSITE" id="PS50977"/>
    </source>
</evidence>
<dbReference type="PRINTS" id="PR00455">
    <property type="entry name" value="HTHTETR"/>
</dbReference>